<organism evidence="1 2">
    <name type="scientific">Smallanthus sonchifolius</name>
    <dbReference type="NCBI Taxonomy" id="185202"/>
    <lineage>
        <taxon>Eukaryota</taxon>
        <taxon>Viridiplantae</taxon>
        <taxon>Streptophyta</taxon>
        <taxon>Embryophyta</taxon>
        <taxon>Tracheophyta</taxon>
        <taxon>Spermatophyta</taxon>
        <taxon>Magnoliopsida</taxon>
        <taxon>eudicotyledons</taxon>
        <taxon>Gunneridae</taxon>
        <taxon>Pentapetalae</taxon>
        <taxon>asterids</taxon>
        <taxon>campanulids</taxon>
        <taxon>Asterales</taxon>
        <taxon>Asteraceae</taxon>
        <taxon>Asteroideae</taxon>
        <taxon>Heliantheae alliance</taxon>
        <taxon>Millerieae</taxon>
        <taxon>Smallanthus</taxon>
    </lineage>
</organism>
<comment type="caution">
    <text evidence="1">The sequence shown here is derived from an EMBL/GenBank/DDBJ whole genome shotgun (WGS) entry which is preliminary data.</text>
</comment>
<dbReference type="Proteomes" id="UP001056120">
    <property type="component" value="Linkage Group LG24"/>
</dbReference>
<gene>
    <name evidence="1" type="ORF">L1987_70504</name>
</gene>
<keyword evidence="2" id="KW-1185">Reference proteome</keyword>
<accession>A0ACB9AU45</accession>
<reference evidence="1 2" key="2">
    <citation type="journal article" date="2022" name="Mol. Ecol. Resour.">
        <title>The genomes of chicory, endive, great burdock and yacon provide insights into Asteraceae paleo-polyploidization history and plant inulin production.</title>
        <authorList>
            <person name="Fan W."/>
            <person name="Wang S."/>
            <person name="Wang H."/>
            <person name="Wang A."/>
            <person name="Jiang F."/>
            <person name="Liu H."/>
            <person name="Zhao H."/>
            <person name="Xu D."/>
            <person name="Zhang Y."/>
        </authorList>
    </citation>
    <scope>NUCLEOTIDE SEQUENCE [LARGE SCALE GENOMIC DNA]</scope>
    <source>
        <strain evidence="2">cv. Yunnan</strain>
        <tissue evidence="1">Leaves</tissue>
    </source>
</reference>
<sequence length="87" mass="11033">MQVGWMSHDLDYELTTHYIYDYRTIEMNHTYLQRNRQIFQFLSSRQNPSSYFHNLNPNFVRIIRFLDLRCMWWNVRWKYRFVLKADC</sequence>
<proteinExistence type="predicted"/>
<evidence type="ECO:0000313" key="1">
    <source>
        <dbReference type="EMBL" id="KAI3711955.1"/>
    </source>
</evidence>
<name>A0ACB9AU45_9ASTR</name>
<dbReference type="EMBL" id="CM042041">
    <property type="protein sequence ID" value="KAI3711955.1"/>
    <property type="molecule type" value="Genomic_DNA"/>
</dbReference>
<reference evidence="2" key="1">
    <citation type="journal article" date="2022" name="Mol. Ecol. Resour.">
        <title>The genomes of chicory, endive, great burdock and yacon provide insights into Asteraceae palaeo-polyploidization history and plant inulin production.</title>
        <authorList>
            <person name="Fan W."/>
            <person name="Wang S."/>
            <person name="Wang H."/>
            <person name="Wang A."/>
            <person name="Jiang F."/>
            <person name="Liu H."/>
            <person name="Zhao H."/>
            <person name="Xu D."/>
            <person name="Zhang Y."/>
        </authorList>
    </citation>
    <scope>NUCLEOTIDE SEQUENCE [LARGE SCALE GENOMIC DNA]</scope>
    <source>
        <strain evidence="2">cv. Yunnan</strain>
    </source>
</reference>
<protein>
    <submittedName>
        <fullName evidence="1">Uncharacterized protein</fullName>
    </submittedName>
</protein>
<evidence type="ECO:0000313" key="2">
    <source>
        <dbReference type="Proteomes" id="UP001056120"/>
    </source>
</evidence>